<dbReference type="Pfam" id="PF00573">
    <property type="entry name" value="Ribosomal_L4"/>
    <property type="match status" value="1"/>
</dbReference>
<dbReference type="GO" id="GO:1990904">
    <property type="term" value="C:ribonucleoprotein complex"/>
    <property type="evidence" value="ECO:0007669"/>
    <property type="project" value="UniProtKB-KW"/>
</dbReference>
<evidence type="ECO:0000256" key="1">
    <source>
        <dbReference type="ARBA" id="ARBA00010528"/>
    </source>
</evidence>
<evidence type="ECO:0000313" key="6">
    <source>
        <dbReference type="EMBL" id="AKQ02328.1"/>
    </source>
</evidence>
<comment type="similarity">
    <text evidence="1">Belongs to the universal ribosomal protein uL4 family.</text>
</comment>
<evidence type="ECO:0000256" key="2">
    <source>
        <dbReference type="ARBA" id="ARBA00022980"/>
    </source>
</evidence>
<evidence type="ECO:0000256" key="4">
    <source>
        <dbReference type="ARBA" id="ARBA00035244"/>
    </source>
</evidence>
<reference evidence="6" key="1">
    <citation type="journal article" date="2015" name="ISME J.">
        <title>Aquifer environment selects for microbial species cohorts in sediment and groundwater.</title>
        <authorList>
            <person name="Hug L.A."/>
            <person name="Thomas B.C."/>
            <person name="Brown C.T."/>
            <person name="Frischkorn K.R."/>
            <person name="Williams K.H."/>
            <person name="Tringe S.G."/>
            <person name="Banfield J.F."/>
        </authorList>
    </citation>
    <scope>NUCLEOTIDE SEQUENCE</scope>
</reference>
<evidence type="ECO:0000256" key="3">
    <source>
        <dbReference type="ARBA" id="ARBA00023274"/>
    </source>
</evidence>
<dbReference type="PANTHER" id="PTHR10746">
    <property type="entry name" value="50S RIBOSOMAL PROTEIN L4"/>
    <property type="match status" value="1"/>
</dbReference>
<accession>A0A0H4T3S8</accession>
<dbReference type="GO" id="GO:0006412">
    <property type="term" value="P:translation"/>
    <property type="evidence" value="ECO:0007669"/>
    <property type="project" value="InterPro"/>
</dbReference>
<dbReference type="InterPro" id="IPR013005">
    <property type="entry name" value="Ribosomal_uL4-like"/>
</dbReference>
<organism evidence="6">
    <name type="scientific">uncultured Microgenomates bacterium Rifle_16ft_4_minimus_37633</name>
    <dbReference type="NCBI Taxonomy" id="1665114"/>
    <lineage>
        <taxon>Bacteria</taxon>
        <taxon>Candidatus Microgenomatota</taxon>
        <taxon>environmental samples</taxon>
    </lineage>
</organism>
<name>A0A0H4T3S8_9BACT</name>
<dbReference type="InterPro" id="IPR023574">
    <property type="entry name" value="Ribosomal_uL4_dom_sf"/>
</dbReference>
<dbReference type="GO" id="GO:0005840">
    <property type="term" value="C:ribosome"/>
    <property type="evidence" value="ECO:0007669"/>
    <property type="project" value="UniProtKB-KW"/>
</dbReference>
<evidence type="ECO:0000256" key="5">
    <source>
        <dbReference type="ARBA" id="ARBA00035462"/>
    </source>
</evidence>
<keyword evidence="3" id="KW-0687">Ribonucleoprotein</keyword>
<keyword evidence="2 6" id="KW-0689">Ribosomal protein</keyword>
<sequence length="233" mass="25617">MAKVTLFSDTGVKKGNFELPKDFDEKLNLKLLAQAIHVYEDRSHPGLARVKSRGEVALSTRKIYRQKGTGGARHGAKSAPIFVGGGVTHGPKGVKRQLKLSDKLRLKALKIALNLKLSQDSLFVVDGFSTLKKTKVAQALIDKICGDKKSNTTVVLAGNDKSVILVLRNIKNIETVDYKDLNAYKVYFGGTMILDKRIFDSKSAAKQSIKKVTKAKVVVNRKKTVKPVKKSVK</sequence>
<dbReference type="NCBIfam" id="TIGR03953">
    <property type="entry name" value="rplD_bact"/>
    <property type="match status" value="1"/>
</dbReference>
<dbReference type="AlphaFoldDB" id="A0A0H4T3S8"/>
<dbReference type="InterPro" id="IPR002136">
    <property type="entry name" value="Ribosomal_uL4"/>
</dbReference>
<dbReference type="Gene3D" id="3.40.1370.10">
    <property type="match status" value="1"/>
</dbReference>
<dbReference type="SUPFAM" id="SSF52166">
    <property type="entry name" value="Ribosomal protein L4"/>
    <property type="match status" value="1"/>
</dbReference>
<dbReference type="PANTHER" id="PTHR10746:SF6">
    <property type="entry name" value="LARGE RIBOSOMAL SUBUNIT PROTEIN UL4M"/>
    <property type="match status" value="1"/>
</dbReference>
<protein>
    <recommendedName>
        <fullName evidence="4">Large ribosomal subunit protein uL4</fullName>
    </recommendedName>
    <alternativeName>
        <fullName evidence="5">50S ribosomal protein L4</fullName>
    </alternativeName>
</protein>
<proteinExistence type="inferred from homology"/>
<dbReference type="GO" id="GO:0003735">
    <property type="term" value="F:structural constituent of ribosome"/>
    <property type="evidence" value="ECO:0007669"/>
    <property type="project" value="InterPro"/>
</dbReference>
<dbReference type="EMBL" id="KT006999">
    <property type="protein sequence ID" value="AKQ02328.1"/>
    <property type="molecule type" value="Genomic_DNA"/>
</dbReference>